<evidence type="ECO:0000313" key="3">
    <source>
        <dbReference type="Proteomes" id="UP001311232"/>
    </source>
</evidence>
<dbReference type="Proteomes" id="UP001311232">
    <property type="component" value="Unassembled WGS sequence"/>
</dbReference>
<reference evidence="2 3" key="1">
    <citation type="submission" date="2021-06" db="EMBL/GenBank/DDBJ databases">
        <authorList>
            <person name="Palmer J.M."/>
        </authorList>
    </citation>
    <scope>NUCLEOTIDE SEQUENCE [LARGE SCALE GENOMIC DNA]</scope>
    <source>
        <strain evidence="2 3">MEX-2019</strain>
        <tissue evidence="2">Muscle</tissue>
    </source>
</reference>
<accession>A0AAV9R1Y3</accession>
<proteinExistence type="predicted"/>
<gene>
    <name evidence="2" type="ORF">CRENBAI_000937</name>
</gene>
<evidence type="ECO:0000313" key="2">
    <source>
        <dbReference type="EMBL" id="KAK5603788.1"/>
    </source>
</evidence>
<organism evidence="2 3">
    <name type="scientific">Crenichthys baileyi</name>
    <name type="common">White River springfish</name>
    <dbReference type="NCBI Taxonomy" id="28760"/>
    <lineage>
        <taxon>Eukaryota</taxon>
        <taxon>Metazoa</taxon>
        <taxon>Chordata</taxon>
        <taxon>Craniata</taxon>
        <taxon>Vertebrata</taxon>
        <taxon>Euteleostomi</taxon>
        <taxon>Actinopterygii</taxon>
        <taxon>Neopterygii</taxon>
        <taxon>Teleostei</taxon>
        <taxon>Neoteleostei</taxon>
        <taxon>Acanthomorphata</taxon>
        <taxon>Ovalentaria</taxon>
        <taxon>Atherinomorphae</taxon>
        <taxon>Cyprinodontiformes</taxon>
        <taxon>Goodeidae</taxon>
        <taxon>Crenichthys</taxon>
    </lineage>
</organism>
<name>A0AAV9R1Y3_9TELE</name>
<keyword evidence="3" id="KW-1185">Reference proteome</keyword>
<dbReference type="EMBL" id="JAHHUM010002402">
    <property type="protein sequence ID" value="KAK5603788.1"/>
    <property type="molecule type" value="Genomic_DNA"/>
</dbReference>
<protein>
    <submittedName>
        <fullName evidence="2">Uncharacterized protein</fullName>
    </submittedName>
</protein>
<comment type="caution">
    <text evidence="2">The sequence shown here is derived from an EMBL/GenBank/DDBJ whole genome shotgun (WGS) entry which is preliminary data.</text>
</comment>
<dbReference type="AlphaFoldDB" id="A0AAV9R1Y3"/>
<evidence type="ECO:0000256" key="1">
    <source>
        <dbReference type="SAM" id="MobiDB-lite"/>
    </source>
</evidence>
<feature type="region of interest" description="Disordered" evidence="1">
    <location>
        <begin position="68"/>
        <end position="100"/>
    </location>
</feature>
<sequence>MTSGNNDMVGRFSTQLLARSRSERMGCIYTVQGLCAAVLPLSSFSWSGTRSLTLWLCKMLFTSPPFCQPKGSSRSRGAKSAGKLSVSETPTSWGVEAPSRGGGDNLEEVQQCSCGPVCLPRDDILPALVLSGRQCQSPGLGCVGTCAALHFPPLPLIGEKLLRVLQEGHWLLLMALIWPCGTWFPLMHSALLQLFNASPPQEGPPGPTLGLAVTGPRGTFSEYGREIGRTMSSTRSPSI</sequence>
<feature type="compositionally biased region" description="Low complexity" evidence="1">
    <location>
        <begin position="70"/>
        <end position="83"/>
    </location>
</feature>